<dbReference type="EMBL" id="LAEV01000949">
    <property type="protein sequence ID" value="KKA29163.1"/>
    <property type="molecule type" value="Genomic_DNA"/>
</dbReference>
<feature type="region of interest" description="Disordered" evidence="1">
    <location>
        <begin position="1"/>
        <end position="39"/>
    </location>
</feature>
<evidence type="ECO:0000313" key="3">
    <source>
        <dbReference type="Proteomes" id="UP000033483"/>
    </source>
</evidence>
<protein>
    <recommendedName>
        <fullName evidence="4">Methyltransferase domain-containing protein</fullName>
    </recommendedName>
</protein>
<dbReference type="Pfam" id="PF13489">
    <property type="entry name" value="Methyltransf_23"/>
    <property type="match status" value="1"/>
</dbReference>
<gene>
    <name evidence="2" type="ORF">TD95_004027</name>
</gene>
<evidence type="ECO:0000313" key="2">
    <source>
        <dbReference type="EMBL" id="KKA29163.1"/>
    </source>
</evidence>
<evidence type="ECO:0000256" key="1">
    <source>
        <dbReference type="SAM" id="MobiDB-lite"/>
    </source>
</evidence>
<keyword evidence="3" id="KW-1185">Reference proteome</keyword>
<comment type="caution">
    <text evidence="2">The sequence shown here is derived from an EMBL/GenBank/DDBJ whole genome shotgun (WGS) entry which is preliminary data.</text>
</comment>
<sequence length="257" mass="28856">MSPGRPSRALNGTDAPSDAPPTPTSSSTRKPVQTPKGPNILDLGTGTGIWAIVMANFFWPVDIEGEWEGVEYNWDMIHARMLVGQIFNWDHLYEKTFAHLRPGTGYFEQVDFDLTILSADGSIVPGTVFHTWMTKYKEAMSKLGCSIDIDGNAVRHKLRCAGFVDIEQEVIDVPVNPWEPGKEDIGRYMNLAYTHSLQAMSLRPLTRVCGMTPAEVNCLVQELGVEMCRLKWKPYVKLYIWTARRPDMARAPVSPVK</sequence>
<dbReference type="AlphaFoldDB" id="A0A0F4ZH17"/>
<evidence type="ECO:0008006" key="4">
    <source>
        <dbReference type="Google" id="ProtNLM"/>
    </source>
</evidence>
<dbReference type="InterPro" id="IPR029063">
    <property type="entry name" value="SAM-dependent_MTases_sf"/>
</dbReference>
<proteinExistence type="predicted"/>
<name>A0A0F4ZH17_9PEZI</name>
<dbReference type="OrthoDB" id="2013972at2759"/>
<dbReference type="Proteomes" id="UP000033483">
    <property type="component" value="Unassembled WGS sequence"/>
</dbReference>
<organism evidence="2 3">
    <name type="scientific">Thielaviopsis punctulata</name>
    <dbReference type="NCBI Taxonomy" id="72032"/>
    <lineage>
        <taxon>Eukaryota</taxon>
        <taxon>Fungi</taxon>
        <taxon>Dikarya</taxon>
        <taxon>Ascomycota</taxon>
        <taxon>Pezizomycotina</taxon>
        <taxon>Sordariomycetes</taxon>
        <taxon>Hypocreomycetidae</taxon>
        <taxon>Microascales</taxon>
        <taxon>Ceratocystidaceae</taxon>
        <taxon>Thielaviopsis</taxon>
    </lineage>
</organism>
<accession>A0A0F4ZH17</accession>
<reference evidence="2 3" key="1">
    <citation type="submission" date="2015-03" db="EMBL/GenBank/DDBJ databases">
        <authorList>
            <person name="Radwan O."/>
            <person name="Al-Naeli F.A."/>
            <person name="Rendon G.A."/>
            <person name="Fields C."/>
        </authorList>
    </citation>
    <scope>NUCLEOTIDE SEQUENCE [LARGE SCALE GENOMIC DNA]</scope>
    <source>
        <strain evidence="2">CR-DP1</strain>
    </source>
</reference>
<dbReference type="SUPFAM" id="SSF53335">
    <property type="entry name" value="S-adenosyl-L-methionine-dependent methyltransferases"/>
    <property type="match status" value="1"/>
</dbReference>